<dbReference type="InterPro" id="IPR039919">
    <property type="entry name" value="ARHGEF10/ARHGEF17"/>
</dbReference>
<organism evidence="10 11">
    <name type="scientific">Orycteropus afer afer</name>
    <dbReference type="NCBI Taxonomy" id="1230840"/>
    <lineage>
        <taxon>Eukaryota</taxon>
        <taxon>Metazoa</taxon>
        <taxon>Chordata</taxon>
        <taxon>Craniata</taxon>
        <taxon>Vertebrata</taxon>
        <taxon>Euteleostomi</taxon>
        <taxon>Mammalia</taxon>
        <taxon>Eutheria</taxon>
        <taxon>Afrotheria</taxon>
        <taxon>Tubulidentata</taxon>
        <taxon>Orycteropodidae</taxon>
        <taxon>Orycteropus</taxon>
    </lineage>
</organism>
<protein>
    <recommendedName>
        <fullName evidence="6">Rho guanine nucleotide exchange factor 10</fullName>
    </recommendedName>
</protein>
<dbReference type="CDD" id="cd00160">
    <property type="entry name" value="RhoGEF"/>
    <property type="match status" value="1"/>
</dbReference>
<evidence type="ECO:0000256" key="6">
    <source>
        <dbReference type="ARBA" id="ARBA00074300"/>
    </source>
</evidence>
<evidence type="ECO:0000313" key="11">
    <source>
        <dbReference type="RefSeq" id="XP_007942626.1"/>
    </source>
</evidence>
<dbReference type="Proteomes" id="UP000694850">
    <property type="component" value="Unplaced"/>
</dbReference>
<evidence type="ECO:0000256" key="4">
    <source>
        <dbReference type="ARBA" id="ARBA00023054"/>
    </source>
</evidence>
<keyword evidence="2" id="KW-0597">Phosphoprotein</keyword>
<evidence type="ECO:0000259" key="9">
    <source>
        <dbReference type="PROSITE" id="PS50010"/>
    </source>
</evidence>
<evidence type="ECO:0000256" key="3">
    <source>
        <dbReference type="ARBA" id="ARBA00022658"/>
    </source>
</evidence>
<evidence type="ECO:0000256" key="7">
    <source>
        <dbReference type="SAM" id="Coils"/>
    </source>
</evidence>
<dbReference type="InterPro" id="IPR000219">
    <property type="entry name" value="DH_dom"/>
</dbReference>
<feature type="coiled-coil region" evidence="7">
    <location>
        <begin position="463"/>
        <end position="510"/>
    </location>
</feature>
<dbReference type="InterPro" id="IPR035899">
    <property type="entry name" value="DBL_dom_sf"/>
</dbReference>
<dbReference type="Pfam" id="PF00621">
    <property type="entry name" value="RhoGEF"/>
    <property type="match status" value="1"/>
</dbReference>
<dbReference type="SUPFAM" id="SSF50729">
    <property type="entry name" value="PH domain-like"/>
    <property type="match status" value="1"/>
</dbReference>
<evidence type="ECO:0000256" key="1">
    <source>
        <dbReference type="ARBA" id="ARBA00022481"/>
    </source>
</evidence>
<evidence type="ECO:0000256" key="2">
    <source>
        <dbReference type="ARBA" id="ARBA00022553"/>
    </source>
</evidence>
<dbReference type="PANTHER" id="PTHR12877:SF14">
    <property type="entry name" value="RHO GUANINE NUCLEOTIDE EXCHANGE FACTOR 10"/>
    <property type="match status" value="1"/>
</dbReference>
<dbReference type="GO" id="GO:0090307">
    <property type="term" value="P:mitotic spindle assembly"/>
    <property type="evidence" value="ECO:0007669"/>
    <property type="project" value="TreeGrafter"/>
</dbReference>
<feature type="domain" description="DH" evidence="9">
    <location>
        <begin position="576"/>
        <end position="763"/>
    </location>
</feature>
<dbReference type="InterPro" id="IPR015943">
    <property type="entry name" value="WD40/YVTN_repeat-like_dom_sf"/>
</dbReference>
<dbReference type="FunFam" id="2.130.10.10:FF:000340">
    <property type="entry name" value="Rho guanine nucleotide exchange factor (GEF) 10"/>
    <property type="match status" value="1"/>
</dbReference>
<dbReference type="Gene3D" id="1.20.900.10">
    <property type="entry name" value="Dbl homology (DH) domain"/>
    <property type="match status" value="1"/>
</dbReference>
<feature type="compositionally biased region" description="Polar residues" evidence="8">
    <location>
        <begin position="230"/>
        <end position="241"/>
    </location>
</feature>
<dbReference type="SMART" id="SM00325">
    <property type="entry name" value="RhoGEF"/>
    <property type="match status" value="1"/>
</dbReference>
<dbReference type="OrthoDB" id="28697at2759"/>
<feature type="compositionally biased region" description="Acidic residues" evidence="8">
    <location>
        <begin position="403"/>
        <end position="418"/>
    </location>
</feature>
<feature type="compositionally biased region" description="Acidic residues" evidence="8">
    <location>
        <begin position="201"/>
        <end position="219"/>
    </location>
</feature>
<dbReference type="GO" id="GO:0005813">
    <property type="term" value="C:centrosome"/>
    <property type="evidence" value="ECO:0007669"/>
    <property type="project" value="TreeGrafter"/>
</dbReference>
<dbReference type="Pfam" id="PF19057">
    <property type="entry name" value="PH_19"/>
    <property type="match status" value="1"/>
</dbReference>
<dbReference type="SUPFAM" id="SSF50978">
    <property type="entry name" value="WD40 repeat-like"/>
    <property type="match status" value="1"/>
</dbReference>
<feature type="region of interest" description="Disordered" evidence="8">
    <location>
        <begin position="340"/>
        <end position="423"/>
    </location>
</feature>
<dbReference type="Gene3D" id="2.130.10.10">
    <property type="entry name" value="YVTN repeat-like/Quinoprotein amine dehydrogenase"/>
    <property type="match status" value="1"/>
</dbReference>
<dbReference type="Pfam" id="PF19056">
    <property type="entry name" value="WD40_2"/>
    <property type="match status" value="1"/>
</dbReference>
<dbReference type="PROSITE" id="PS50010">
    <property type="entry name" value="DH_2"/>
    <property type="match status" value="1"/>
</dbReference>
<evidence type="ECO:0000313" key="10">
    <source>
        <dbReference type="Proteomes" id="UP000694850"/>
    </source>
</evidence>
<dbReference type="PANTHER" id="PTHR12877">
    <property type="entry name" value="RHO GUANINE NUCLEOTIDE EXCHANGE FACTOR"/>
    <property type="match status" value="1"/>
</dbReference>
<feature type="compositionally biased region" description="Basic and acidic residues" evidence="8">
    <location>
        <begin position="188"/>
        <end position="197"/>
    </location>
</feature>
<keyword evidence="10" id="KW-1185">Reference proteome</keyword>
<dbReference type="GO" id="GO:0051056">
    <property type="term" value="P:regulation of small GTPase mediated signal transduction"/>
    <property type="evidence" value="ECO:0007669"/>
    <property type="project" value="UniProtKB-ARBA"/>
</dbReference>
<keyword evidence="4 7" id="KW-0175">Coiled coil</keyword>
<feature type="coiled-coil region" evidence="7">
    <location>
        <begin position="746"/>
        <end position="777"/>
    </location>
</feature>
<dbReference type="GO" id="GO:0051496">
    <property type="term" value="P:positive regulation of stress fiber assembly"/>
    <property type="evidence" value="ECO:0007669"/>
    <property type="project" value="UniProtKB-ARBA"/>
</dbReference>
<name>A0A8B7A973_ORYAF</name>
<dbReference type="CTD" id="9639"/>
<sequence>MPSVIIRECGKLPLQSNQFTLEIFTFYLLILAEPQVICRVPVTSLMNIYLTEMCVAVIEQCLFILAGVTIQLTELRRGFRAVVWTNKSLLLMYWKVTDDIISVDIVLTGLCIGNPLASLSRGMAMVLNIEFGGIEQRQKQEDELEGYYNYPWLFLVLHPLPLALSYVAGLPYPASSHALAPNPAPEKSVGRENEVRYDTNNNEEEEGEQFDFDSGDEIPEADRQAPSDPAASNTVTNEEVSNTGGQNGTGTETIVSVEPIKLTIPTKVNPYSVIDITPFQEDQAVTPEPNAEEESLGLHVPSGYSVPVPCGYAVPSNLPLILPAYSSPVIIRTVSVDEEAETQEVAEDSQFNSLSSEDPPNSEDQVNKEDSALARWVADPANTAWMENPEEAIYDDVPRENSDSEPDEMIYDDVENGDEGGNSSLEYGWSSSEFESYEEQSDSECKNGVPRSFLRSNHKRQLSHDLTRLKEHYEKKMKDLMANTVGAVEIQQLKQKHELKMQKLMKAAKEGTKDGLEKTKAAVKRGRSFIRTKSFISQDHRSCLEEEQNLFIDVDCKHPEAIMTPMPEGLSQQQVVRRYILGSVVDSEKNYVDALKRVLELYEKPLSEMEPKILSERKLKMVFYRIKEILQCHSMFQIALASRVSEWDSVEMIGDVFVASFSKSMVLDAYSEYVNNFSTAVAILKKTCATKPAFLEFLKQCQESSPDRITLYSLMMKPIQRFPQFILLLQDMLKNTSKGHPDRLPLQMALTELETLAEKLNERKRDADQRCEIKQIAKAINERYLNKLLSSGNRYLIRSDDMIETVYNDRGEIIKTKERRIFMLNDVLMCATVSARTSHESNAIITTSQRYLLKWSVPLGHVEVIEYGNNEGAGENSRYPQVHSPESLVVVANAKPNKVYMGPGQLYQDLQNLLHDLNVVGQITQLIGNLKGNYQNLNQSVAHDWTSGLQRLILKKEEEIRAADCCRIQLQLPGKQDKSGRPTFFTAVFNTFTPAIKQSWINNLQMAKLALEEENHMGWFCVEDDGNQIKKDKHPLLVRYMPVMVAKQQEFKIECAAYNPEPYLNNENQTDSFSMAHGFLWIGSCTNQMGQIAIVSFQNSNPKVIECFNVESRILCMVYIPVEEKLKEPNAASDSEIGVVRASDVPTICLGTEEGSISIYKSSQGSKKVRLQHFFTPEKSTVMSLACTSQKLYVGLVNGTVAIYTKAEDGSWNSEPQKVIKLGVLPVRSLLLMEDMLWAASGGQVFIISVETHSIENQLEAHQEEGMVISHMAVAGVGIWIAFTTGSTLRLFHTETLKHLQDINIATPVHHMLPGHQRISVTSLLVCHGLLMVGTNLGIVVALPVPRLQGIPKVTGRGMVSYHAHNGPVKFLVMATALSKKTKDKSRDSLPPGSELQDEDKKDMLLNEGFSSCLNQSNADGAIWLGDSFGTMTQKSELSSSSGSLTLSHGSSSLDHKSEDSIIYDLLKDPYISLNSKTKRFKKAKASSVLVVCGGQGHRRVNRKARQQRQDELVSSVMVWQIPLLNI</sequence>
<comment type="function">
    <text evidence="5">May play a role in developmental myelination of peripheral nerves.</text>
</comment>
<accession>A0A8B7A973</accession>
<keyword evidence="1" id="KW-0488">Methylation</keyword>
<feature type="region of interest" description="Disordered" evidence="8">
    <location>
        <begin position="178"/>
        <end position="251"/>
    </location>
</feature>
<dbReference type="GO" id="GO:0005085">
    <property type="term" value="F:guanyl-nucleotide exchange factor activity"/>
    <property type="evidence" value="ECO:0007669"/>
    <property type="project" value="UniProtKB-KW"/>
</dbReference>
<dbReference type="InterPro" id="IPR036322">
    <property type="entry name" value="WD40_repeat_dom_sf"/>
</dbReference>
<feature type="compositionally biased region" description="Polar residues" evidence="8">
    <location>
        <begin position="349"/>
        <end position="364"/>
    </location>
</feature>
<dbReference type="RefSeq" id="XP_007942626.1">
    <property type="nucleotide sequence ID" value="XM_007944435.1"/>
</dbReference>
<dbReference type="GO" id="GO:0030036">
    <property type="term" value="P:actin cytoskeleton organization"/>
    <property type="evidence" value="ECO:0007669"/>
    <property type="project" value="TreeGrafter"/>
</dbReference>
<keyword evidence="3" id="KW-0344">Guanine-nucleotide releasing factor</keyword>
<gene>
    <name evidence="11" type="primary">ARHGEF10</name>
</gene>
<dbReference type="GO" id="GO:0005737">
    <property type="term" value="C:cytoplasm"/>
    <property type="evidence" value="ECO:0007669"/>
    <property type="project" value="UniProtKB-ARBA"/>
</dbReference>
<evidence type="ECO:0000256" key="8">
    <source>
        <dbReference type="SAM" id="MobiDB-lite"/>
    </source>
</evidence>
<proteinExistence type="predicted"/>
<evidence type="ECO:0000256" key="5">
    <source>
        <dbReference type="ARBA" id="ARBA00058240"/>
    </source>
</evidence>
<dbReference type="SUPFAM" id="SSF48065">
    <property type="entry name" value="DBL homology domain (DH-domain)"/>
    <property type="match status" value="1"/>
</dbReference>
<reference evidence="11" key="1">
    <citation type="submission" date="2025-08" db="UniProtKB">
        <authorList>
            <consortium name="RefSeq"/>
        </authorList>
    </citation>
    <scope>IDENTIFICATION</scope>
</reference>
<dbReference type="GeneID" id="103200028"/>
<dbReference type="FunFam" id="1.20.900.10:FF:000003">
    <property type="entry name" value="Rho guanine nucleotide exchange factor 10 like"/>
    <property type="match status" value="1"/>
</dbReference>